<keyword evidence="3" id="KW-0808">Transferase</keyword>
<feature type="domain" description="RING-type" evidence="9">
    <location>
        <begin position="44"/>
        <end position="85"/>
    </location>
</feature>
<evidence type="ECO:0000256" key="2">
    <source>
        <dbReference type="ARBA" id="ARBA00012483"/>
    </source>
</evidence>
<proteinExistence type="predicted"/>
<evidence type="ECO:0000256" key="4">
    <source>
        <dbReference type="ARBA" id="ARBA00022723"/>
    </source>
</evidence>
<accession>A0A5D2EME2</accession>
<keyword evidence="11" id="KW-1185">Reference proteome</keyword>
<sequence length="91" mass="10108">MVSFQLHLLHTNCMEISFNSYSGKSGKAKISVHKNGTPAETEPCCICQEDYANGEELGKLDCGHDFHFSCIKQWLVQKNSCPICKKTALAI</sequence>
<keyword evidence="4" id="KW-0479">Metal-binding</keyword>
<dbReference type="AlphaFoldDB" id="A0A5D2EME2"/>
<dbReference type="InterPro" id="IPR013083">
    <property type="entry name" value="Znf_RING/FYVE/PHD"/>
</dbReference>
<evidence type="ECO:0000313" key="10">
    <source>
        <dbReference type="EMBL" id="TYG94836.1"/>
    </source>
</evidence>
<dbReference type="Pfam" id="PF13639">
    <property type="entry name" value="zf-RING_2"/>
    <property type="match status" value="1"/>
</dbReference>
<dbReference type="Proteomes" id="UP000323506">
    <property type="component" value="Chromosome A11"/>
</dbReference>
<evidence type="ECO:0000313" key="11">
    <source>
        <dbReference type="Proteomes" id="UP000323506"/>
    </source>
</evidence>
<dbReference type="EMBL" id="CM017698">
    <property type="protein sequence ID" value="TYG94836.1"/>
    <property type="molecule type" value="Genomic_DNA"/>
</dbReference>
<dbReference type="InterPro" id="IPR045191">
    <property type="entry name" value="MBR1/2-like"/>
</dbReference>
<evidence type="ECO:0000256" key="1">
    <source>
        <dbReference type="ARBA" id="ARBA00000900"/>
    </source>
</evidence>
<evidence type="ECO:0000256" key="6">
    <source>
        <dbReference type="ARBA" id="ARBA00022786"/>
    </source>
</evidence>
<dbReference type="GO" id="GO:0061630">
    <property type="term" value="F:ubiquitin protein ligase activity"/>
    <property type="evidence" value="ECO:0007669"/>
    <property type="project" value="UniProtKB-EC"/>
</dbReference>
<dbReference type="EC" id="2.3.2.27" evidence="2"/>
<dbReference type="InterPro" id="IPR001841">
    <property type="entry name" value="Znf_RING"/>
</dbReference>
<reference evidence="10 11" key="1">
    <citation type="submission" date="2019-06" db="EMBL/GenBank/DDBJ databases">
        <title>WGS assembly of Gossypium darwinii.</title>
        <authorList>
            <person name="Chen Z.J."/>
            <person name="Sreedasyam A."/>
            <person name="Ando A."/>
            <person name="Song Q."/>
            <person name="De L."/>
            <person name="Hulse-Kemp A."/>
            <person name="Ding M."/>
            <person name="Ye W."/>
            <person name="Kirkbride R."/>
            <person name="Jenkins J."/>
            <person name="Plott C."/>
            <person name="Lovell J."/>
            <person name="Lin Y.-M."/>
            <person name="Vaughn R."/>
            <person name="Liu B."/>
            <person name="Li W."/>
            <person name="Simpson S."/>
            <person name="Scheffler B."/>
            <person name="Saski C."/>
            <person name="Grover C."/>
            <person name="Hu G."/>
            <person name="Conover J."/>
            <person name="Carlson J."/>
            <person name="Shu S."/>
            <person name="Boston L."/>
            <person name="Williams M."/>
            <person name="Peterson D."/>
            <person name="Mcgee K."/>
            <person name="Jones D."/>
            <person name="Wendel J."/>
            <person name="Stelly D."/>
            <person name="Grimwood J."/>
            <person name="Schmutz J."/>
        </authorList>
    </citation>
    <scope>NUCLEOTIDE SEQUENCE [LARGE SCALE GENOMIC DNA]</scope>
    <source>
        <strain evidence="10">1808015.09</strain>
    </source>
</reference>
<dbReference type="PROSITE" id="PS50089">
    <property type="entry name" value="ZF_RING_2"/>
    <property type="match status" value="1"/>
</dbReference>
<dbReference type="PANTHER" id="PTHR22937">
    <property type="entry name" value="E3 UBIQUITIN-PROTEIN LIGASE RNF165"/>
    <property type="match status" value="1"/>
</dbReference>
<protein>
    <recommendedName>
        <fullName evidence="2">RING-type E3 ubiquitin transferase</fullName>
        <ecNumber evidence="2">2.3.2.27</ecNumber>
    </recommendedName>
</protein>
<name>A0A5D2EME2_GOSDA</name>
<evidence type="ECO:0000259" key="9">
    <source>
        <dbReference type="PROSITE" id="PS50089"/>
    </source>
</evidence>
<keyword evidence="5 8" id="KW-0863">Zinc-finger</keyword>
<organism evidence="10 11">
    <name type="scientific">Gossypium darwinii</name>
    <name type="common">Darwin's cotton</name>
    <name type="synonym">Gossypium barbadense var. darwinii</name>
    <dbReference type="NCBI Taxonomy" id="34276"/>
    <lineage>
        <taxon>Eukaryota</taxon>
        <taxon>Viridiplantae</taxon>
        <taxon>Streptophyta</taxon>
        <taxon>Embryophyta</taxon>
        <taxon>Tracheophyta</taxon>
        <taxon>Spermatophyta</taxon>
        <taxon>Magnoliopsida</taxon>
        <taxon>eudicotyledons</taxon>
        <taxon>Gunneridae</taxon>
        <taxon>Pentapetalae</taxon>
        <taxon>rosids</taxon>
        <taxon>malvids</taxon>
        <taxon>Malvales</taxon>
        <taxon>Malvaceae</taxon>
        <taxon>Malvoideae</taxon>
        <taxon>Gossypium</taxon>
    </lineage>
</organism>
<dbReference type="Gene3D" id="3.30.40.10">
    <property type="entry name" value="Zinc/RING finger domain, C3HC4 (zinc finger)"/>
    <property type="match status" value="1"/>
</dbReference>
<comment type="catalytic activity">
    <reaction evidence="1">
        <text>S-ubiquitinyl-[E2 ubiquitin-conjugating enzyme]-L-cysteine + [acceptor protein]-L-lysine = [E2 ubiquitin-conjugating enzyme]-L-cysteine + N(6)-ubiquitinyl-[acceptor protein]-L-lysine.</text>
        <dbReference type="EC" id="2.3.2.27"/>
    </reaction>
</comment>
<keyword evidence="6" id="KW-0833">Ubl conjugation pathway</keyword>
<keyword evidence="7" id="KW-0862">Zinc</keyword>
<dbReference type="GO" id="GO:0008270">
    <property type="term" value="F:zinc ion binding"/>
    <property type="evidence" value="ECO:0007669"/>
    <property type="project" value="UniProtKB-KW"/>
</dbReference>
<evidence type="ECO:0000256" key="7">
    <source>
        <dbReference type="ARBA" id="ARBA00022833"/>
    </source>
</evidence>
<evidence type="ECO:0000256" key="3">
    <source>
        <dbReference type="ARBA" id="ARBA00022679"/>
    </source>
</evidence>
<evidence type="ECO:0000256" key="5">
    <source>
        <dbReference type="ARBA" id="ARBA00022771"/>
    </source>
</evidence>
<dbReference type="SUPFAM" id="SSF57850">
    <property type="entry name" value="RING/U-box"/>
    <property type="match status" value="1"/>
</dbReference>
<gene>
    <name evidence="10" type="ORF">ES288_A11G220600v1</name>
</gene>
<dbReference type="PANTHER" id="PTHR22937:SF199">
    <property type="entry name" value="RING-TYPE E3 UBIQUITIN TRANSFERASE"/>
    <property type="match status" value="1"/>
</dbReference>
<dbReference type="SMART" id="SM00184">
    <property type="entry name" value="RING"/>
    <property type="match status" value="1"/>
</dbReference>
<evidence type="ECO:0000256" key="8">
    <source>
        <dbReference type="PROSITE-ProRule" id="PRU00175"/>
    </source>
</evidence>